<dbReference type="CDD" id="cd06173">
    <property type="entry name" value="MFS_MefA_like"/>
    <property type="match status" value="1"/>
</dbReference>
<feature type="transmembrane region" description="Helical" evidence="7">
    <location>
        <begin position="225"/>
        <end position="246"/>
    </location>
</feature>
<dbReference type="InterPro" id="IPR010290">
    <property type="entry name" value="TM_effector"/>
</dbReference>
<keyword evidence="4 7" id="KW-0812">Transmembrane</keyword>
<keyword evidence="6 7" id="KW-0472">Membrane</keyword>
<evidence type="ECO:0000256" key="7">
    <source>
        <dbReference type="SAM" id="Phobius"/>
    </source>
</evidence>
<accession>A0A8J3Z6A6</accession>
<feature type="transmembrane region" description="Helical" evidence="7">
    <location>
        <begin position="296"/>
        <end position="314"/>
    </location>
</feature>
<protein>
    <recommendedName>
        <fullName evidence="10">MFS transporter</fullName>
    </recommendedName>
</protein>
<dbReference type="PANTHER" id="PTHR23513">
    <property type="entry name" value="INTEGRAL MEMBRANE EFFLUX PROTEIN-RELATED"/>
    <property type="match status" value="1"/>
</dbReference>
<evidence type="ECO:0000256" key="1">
    <source>
        <dbReference type="ARBA" id="ARBA00004651"/>
    </source>
</evidence>
<comment type="caution">
    <text evidence="8">The sequence shown here is derived from an EMBL/GenBank/DDBJ whole genome shotgun (WGS) entry which is preliminary data.</text>
</comment>
<reference evidence="8" key="1">
    <citation type="submission" date="2021-01" db="EMBL/GenBank/DDBJ databases">
        <title>Whole genome shotgun sequence of Virgisporangium aurantiacum NBRC 16421.</title>
        <authorList>
            <person name="Komaki H."/>
            <person name="Tamura T."/>
        </authorList>
    </citation>
    <scope>NUCLEOTIDE SEQUENCE</scope>
    <source>
        <strain evidence="8">NBRC 16421</strain>
    </source>
</reference>
<dbReference type="SUPFAM" id="SSF103473">
    <property type="entry name" value="MFS general substrate transporter"/>
    <property type="match status" value="1"/>
</dbReference>
<evidence type="ECO:0000256" key="3">
    <source>
        <dbReference type="ARBA" id="ARBA00022475"/>
    </source>
</evidence>
<dbReference type="RefSeq" id="WP_203998730.1">
    <property type="nucleotide sequence ID" value="NZ_BOPG01000034.1"/>
</dbReference>
<evidence type="ECO:0000256" key="6">
    <source>
        <dbReference type="ARBA" id="ARBA00023136"/>
    </source>
</evidence>
<evidence type="ECO:0000256" key="4">
    <source>
        <dbReference type="ARBA" id="ARBA00022692"/>
    </source>
</evidence>
<dbReference type="EMBL" id="BOPG01000034">
    <property type="protein sequence ID" value="GIJ58264.1"/>
    <property type="molecule type" value="Genomic_DNA"/>
</dbReference>
<dbReference type="Pfam" id="PF05977">
    <property type="entry name" value="MFS_3"/>
    <property type="match status" value="1"/>
</dbReference>
<comment type="subcellular location">
    <subcellularLocation>
        <location evidence="1">Cell membrane</location>
        <topology evidence="1">Multi-pass membrane protein</topology>
    </subcellularLocation>
</comment>
<keyword evidence="2" id="KW-0813">Transport</keyword>
<keyword evidence="5 7" id="KW-1133">Transmembrane helix</keyword>
<dbReference type="Proteomes" id="UP000612585">
    <property type="component" value="Unassembled WGS sequence"/>
</dbReference>
<organism evidence="8 9">
    <name type="scientific">Virgisporangium aurantiacum</name>
    <dbReference type="NCBI Taxonomy" id="175570"/>
    <lineage>
        <taxon>Bacteria</taxon>
        <taxon>Bacillati</taxon>
        <taxon>Actinomycetota</taxon>
        <taxon>Actinomycetes</taxon>
        <taxon>Micromonosporales</taxon>
        <taxon>Micromonosporaceae</taxon>
        <taxon>Virgisporangium</taxon>
    </lineage>
</organism>
<feature type="transmembrane region" description="Helical" evidence="7">
    <location>
        <begin position="57"/>
        <end position="81"/>
    </location>
</feature>
<dbReference type="AlphaFoldDB" id="A0A8J3Z6A6"/>
<dbReference type="Gene3D" id="1.20.1250.20">
    <property type="entry name" value="MFS general substrate transporter like domains"/>
    <property type="match status" value="2"/>
</dbReference>
<feature type="transmembrane region" description="Helical" evidence="7">
    <location>
        <begin position="101"/>
        <end position="130"/>
    </location>
</feature>
<evidence type="ECO:0000313" key="8">
    <source>
        <dbReference type="EMBL" id="GIJ58264.1"/>
    </source>
</evidence>
<feature type="transmembrane region" description="Helical" evidence="7">
    <location>
        <begin position="266"/>
        <end position="284"/>
    </location>
</feature>
<feature type="transmembrane region" description="Helical" evidence="7">
    <location>
        <begin position="320"/>
        <end position="343"/>
    </location>
</feature>
<dbReference type="PANTHER" id="PTHR23513:SF11">
    <property type="entry name" value="STAPHYLOFERRIN A TRANSPORTER"/>
    <property type="match status" value="1"/>
</dbReference>
<dbReference type="GO" id="GO:0005886">
    <property type="term" value="C:plasma membrane"/>
    <property type="evidence" value="ECO:0007669"/>
    <property type="project" value="UniProtKB-SubCell"/>
</dbReference>
<feature type="transmembrane region" description="Helical" evidence="7">
    <location>
        <begin position="355"/>
        <end position="379"/>
    </location>
</feature>
<feature type="transmembrane region" description="Helical" evidence="7">
    <location>
        <begin position="187"/>
        <end position="205"/>
    </location>
</feature>
<dbReference type="InterPro" id="IPR036259">
    <property type="entry name" value="MFS_trans_sf"/>
</dbReference>
<keyword evidence="9" id="KW-1185">Reference proteome</keyword>
<evidence type="ECO:0008006" key="10">
    <source>
        <dbReference type="Google" id="ProtNLM"/>
    </source>
</evidence>
<evidence type="ECO:0000313" key="9">
    <source>
        <dbReference type="Proteomes" id="UP000612585"/>
    </source>
</evidence>
<name>A0A8J3Z6A6_9ACTN</name>
<gene>
    <name evidence="8" type="ORF">Vau01_057800</name>
</gene>
<evidence type="ECO:0000256" key="5">
    <source>
        <dbReference type="ARBA" id="ARBA00022989"/>
    </source>
</evidence>
<feature type="transmembrane region" description="Helical" evidence="7">
    <location>
        <begin position="385"/>
        <end position="405"/>
    </location>
</feature>
<evidence type="ECO:0000256" key="2">
    <source>
        <dbReference type="ARBA" id="ARBA00022448"/>
    </source>
</evidence>
<proteinExistence type="predicted"/>
<keyword evidence="3" id="KW-1003">Cell membrane</keyword>
<sequence>MTADLTTGTPPLSYRQVLRDRRLATLLSGDVVSKMGDGMTFVGLPLLALELHGRMPAAVAIAVITGAPYLAPMGLSLFYGLGKRRFDPRLVMLADSTLHVVVYALLGALALAGTLTLPVLLGGLLVASLLRLLSASARRLAATGMVEEDGRLAVNGLIGTTDNLALYVVGPALGGVLVTVFGTDLLLLIVGVSYVALLAAAAVAVPKKVAAPAEEPGRASSGWAIMRRAPVVVRLALVVFLFDLFYGPVEVALPLLVTGELRGDGGAYGALWTCFGVGALVGALLTNQFRRIRPQLLLVAIIGGWACCAAVVAVSPNLWVAGAGLALGGAIYGPFLAVAYTLLQSLLRTEDQQPVFTLWGAMVTVAMPLGLAVGGPLVATAGARGGILVSALITALLVPMALRWLRNRPAPAAADQPVSPASR</sequence>